<dbReference type="InterPro" id="IPR025333">
    <property type="entry name" value="DUF4239"/>
</dbReference>
<keyword evidence="1" id="KW-1133">Transmembrane helix</keyword>
<feature type="transmembrane region" description="Helical" evidence="1">
    <location>
        <begin position="52"/>
        <end position="70"/>
    </location>
</feature>
<feature type="transmembrane region" description="Helical" evidence="1">
    <location>
        <begin position="186"/>
        <end position="207"/>
    </location>
</feature>
<protein>
    <submittedName>
        <fullName evidence="2">DUF4239 domain-containing protein</fullName>
    </submittedName>
</protein>
<evidence type="ECO:0000313" key="3">
    <source>
        <dbReference type="Proteomes" id="UP000308488"/>
    </source>
</evidence>
<dbReference type="Pfam" id="PF14023">
    <property type="entry name" value="Bestrophin-like"/>
    <property type="match status" value="1"/>
</dbReference>
<dbReference type="OrthoDB" id="116415at2"/>
<keyword evidence="3" id="KW-1185">Reference proteome</keyword>
<reference evidence="2 3" key="1">
    <citation type="submission" date="2019-05" db="EMBL/GenBank/DDBJ databases">
        <title>Marinobacter panjinensis sp. nov., a moderately halophilic bacterium isolated from sea tidal flat environment.</title>
        <authorList>
            <person name="Yang W."/>
            <person name="An M."/>
            <person name="He W."/>
            <person name="Luo X."/>
            <person name="Zhu L."/>
            <person name="Chen G."/>
            <person name="Zhang Y."/>
            <person name="Wang Y."/>
        </authorList>
    </citation>
    <scope>NUCLEOTIDE SEQUENCE [LARGE SCALE GENOMIC DNA]</scope>
    <source>
        <strain evidence="2 3">PJ-16</strain>
    </source>
</reference>
<evidence type="ECO:0000313" key="2">
    <source>
        <dbReference type="EMBL" id="TKV68338.1"/>
    </source>
</evidence>
<dbReference type="Proteomes" id="UP000308488">
    <property type="component" value="Unassembled WGS sequence"/>
</dbReference>
<name>A0A4U6R5W3_9GAMM</name>
<evidence type="ECO:0000256" key="1">
    <source>
        <dbReference type="SAM" id="Phobius"/>
    </source>
</evidence>
<accession>A0A4U6R5W3</accession>
<comment type="caution">
    <text evidence="2">The sequence shown here is derived from an EMBL/GenBank/DDBJ whole genome shotgun (WGS) entry which is preliminary data.</text>
</comment>
<keyword evidence="1" id="KW-0812">Transmembrane</keyword>
<keyword evidence="1" id="KW-0472">Membrane</keyword>
<dbReference type="RefSeq" id="WP_137435847.1">
    <property type="nucleotide sequence ID" value="NZ_JANRHC010000006.1"/>
</dbReference>
<proteinExistence type="predicted"/>
<organism evidence="2 3">
    <name type="scientific">Marinobacter panjinensis</name>
    <dbReference type="NCBI Taxonomy" id="2576384"/>
    <lineage>
        <taxon>Bacteria</taxon>
        <taxon>Pseudomonadati</taxon>
        <taxon>Pseudomonadota</taxon>
        <taxon>Gammaproteobacteria</taxon>
        <taxon>Pseudomonadales</taxon>
        <taxon>Marinobacteraceae</taxon>
        <taxon>Marinobacter</taxon>
    </lineage>
</organism>
<gene>
    <name evidence="2" type="ORF">FDP08_09665</name>
</gene>
<feature type="transmembrane region" description="Helical" evidence="1">
    <location>
        <begin position="12"/>
        <end position="32"/>
    </location>
</feature>
<dbReference type="AlphaFoldDB" id="A0A4U6R5W3"/>
<feature type="transmembrane region" description="Helical" evidence="1">
    <location>
        <begin position="213"/>
        <end position="233"/>
    </location>
</feature>
<sequence>MNSQLIESIPIVWIFFGVSALMLFFCELGYQFGVRAKTRGDTEFNTSLGPMVGGLLGMLAFVLAFTFSMASSQHDLRKKNVLEEANLIGTAYLRADLLEERYKIQVKQLLRDYVAIRVAAADGSALETALEKSTEIHRLIWAPVSSAALDQPDTNTALVVQAINDVIDMHEKRVTGALRNRVPMSVWVALAAINALAMITLGIQVGHTGNRRLIALIPLALAFAVLVTLVVDLNRPSTGLIKVGQQSMSDLESSMAPETR</sequence>
<dbReference type="EMBL" id="SZYH01000001">
    <property type="protein sequence ID" value="TKV68338.1"/>
    <property type="molecule type" value="Genomic_DNA"/>
</dbReference>